<sequence length="59" mass="6862">FLHCSYSPHRTPHFTYPDSTKMADVNHMSSTQPSRQRYRCLLHTSTNHHCILFSTATVI</sequence>
<proteinExistence type="predicted"/>
<dbReference type="Proteomes" id="UP000076858">
    <property type="component" value="Unassembled WGS sequence"/>
</dbReference>
<reference evidence="1 2" key="1">
    <citation type="submission" date="2016-03" db="EMBL/GenBank/DDBJ databases">
        <title>EvidentialGene: Evidence-directed Construction of Genes on Genomes.</title>
        <authorList>
            <person name="Gilbert D.G."/>
            <person name="Choi J.-H."/>
            <person name="Mockaitis K."/>
            <person name="Colbourne J."/>
            <person name="Pfrender M."/>
        </authorList>
    </citation>
    <scope>NUCLEOTIDE SEQUENCE [LARGE SCALE GENOMIC DNA]</scope>
    <source>
        <strain evidence="1 2">Xinb3</strain>
        <tissue evidence="1">Complete organism</tissue>
    </source>
</reference>
<organism evidence="1 2">
    <name type="scientific">Daphnia magna</name>
    <dbReference type="NCBI Taxonomy" id="35525"/>
    <lineage>
        <taxon>Eukaryota</taxon>
        <taxon>Metazoa</taxon>
        <taxon>Ecdysozoa</taxon>
        <taxon>Arthropoda</taxon>
        <taxon>Crustacea</taxon>
        <taxon>Branchiopoda</taxon>
        <taxon>Diplostraca</taxon>
        <taxon>Cladocera</taxon>
        <taxon>Anomopoda</taxon>
        <taxon>Daphniidae</taxon>
        <taxon>Daphnia</taxon>
    </lineage>
</organism>
<evidence type="ECO:0000313" key="1">
    <source>
        <dbReference type="EMBL" id="KZR99929.1"/>
    </source>
</evidence>
<feature type="non-terminal residue" evidence="1">
    <location>
        <position position="1"/>
    </location>
</feature>
<evidence type="ECO:0000313" key="2">
    <source>
        <dbReference type="Proteomes" id="UP000076858"/>
    </source>
</evidence>
<comment type="caution">
    <text evidence="1">The sequence shown here is derived from an EMBL/GenBank/DDBJ whole genome shotgun (WGS) entry which is preliminary data.</text>
</comment>
<keyword evidence="2" id="KW-1185">Reference proteome</keyword>
<name>A0A164HB31_9CRUS</name>
<protein>
    <submittedName>
        <fullName evidence="1">Uncharacterized protein</fullName>
    </submittedName>
</protein>
<accession>A0A164HB31</accession>
<feature type="non-terminal residue" evidence="1">
    <location>
        <position position="59"/>
    </location>
</feature>
<gene>
    <name evidence="1" type="ORF">APZ42_004008</name>
</gene>
<dbReference type="EMBL" id="LRGB01012226">
    <property type="protein sequence ID" value="KZR99929.1"/>
    <property type="molecule type" value="Genomic_DNA"/>
</dbReference>
<dbReference type="AlphaFoldDB" id="A0A164HB31"/>